<dbReference type="EC" id="2.7.7.49" evidence="2 13"/>
<evidence type="ECO:0000256" key="13">
    <source>
        <dbReference type="RuleBase" id="RU365061"/>
    </source>
</evidence>
<dbReference type="Proteomes" id="UP001141434">
    <property type="component" value="Unassembled WGS sequence"/>
</dbReference>
<feature type="region of interest" description="Disordered" evidence="14">
    <location>
        <begin position="1"/>
        <end position="33"/>
    </location>
</feature>
<evidence type="ECO:0000256" key="10">
    <source>
        <dbReference type="ARBA" id="ARBA00022918"/>
    </source>
</evidence>
<comment type="subcellular location">
    <subcellularLocation>
        <location evidence="13">Nucleus</location>
    </subcellularLocation>
    <subcellularLocation>
        <location evidence="13">Chromosome</location>
        <location evidence="13">Telomere</location>
    </subcellularLocation>
</comment>
<dbReference type="InterPro" id="IPR043502">
    <property type="entry name" value="DNA/RNA_pol_sf"/>
</dbReference>
<evidence type="ECO:0000313" key="17">
    <source>
        <dbReference type="Proteomes" id="UP001141434"/>
    </source>
</evidence>
<dbReference type="CDD" id="cd01648">
    <property type="entry name" value="TERT"/>
    <property type="match status" value="1"/>
</dbReference>
<evidence type="ECO:0000256" key="12">
    <source>
        <dbReference type="ARBA" id="ARBA00048173"/>
    </source>
</evidence>
<evidence type="ECO:0000313" key="16">
    <source>
        <dbReference type="EMBL" id="KAJ5092039.1"/>
    </source>
</evidence>
<dbReference type="Gene3D" id="1.10.132.70">
    <property type="match status" value="1"/>
</dbReference>
<dbReference type="GO" id="GO:0000333">
    <property type="term" value="C:telomerase catalytic core complex"/>
    <property type="evidence" value="ECO:0007669"/>
    <property type="project" value="TreeGrafter"/>
</dbReference>
<comment type="catalytic activity">
    <reaction evidence="12 13">
        <text>DNA(n) + a 2'-deoxyribonucleoside 5'-triphosphate = DNA(n+1) + diphosphate</text>
        <dbReference type="Rhea" id="RHEA:22508"/>
        <dbReference type="Rhea" id="RHEA-COMP:17339"/>
        <dbReference type="Rhea" id="RHEA-COMP:17340"/>
        <dbReference type="ChEBI" id="CHEBI:33019"/>
        <dbReference type="ChEBI" id="CHEBI:61560"/>
        <dbReference type="ChEBI" id="CHEBI:173112"/>
        <dbReference type="EC" id="2.7.7.49"/>
    </reaction>
</comment>
<comment type="similarity">
    <text evidence="1 13">Belongs to the reverse transcriptase family. Telomerase subfamily.</text>
</comment>
<dbReference type="PROSITE" id="PS50878">
    <property type="entry name" value="RT_POL"/>
    <property type="match status" value="1"/>
</dbReference>
<dbReference type="GeneID" id="81396605"/>
<sequence length="1202" mass="136526">MAKKRKRPAKDGPKPSQSITASPGRFRAPRAPIAPKSTHPVLCQYYRDVVSLRQYLLQQLPVTSKSRRRRIASLGSSRAEPGCPAEPQILADLLDSTRVGIRKDSSPTVNSQRQQDYLAFAQSQSRSILISTDTGPACPQSEVVDFVIWKLFNHQGSYKPQHLLTHGFQRPAMGQNAPESSIPGLAIQFPNQNVRTLKSAPWVDILGLLGSNGEEVMIRLLLDCGIFVSVNARKGIYYQLSGLPLSTLEPVSNNISSQTERKASAKPNSSKEKNHQERDQKQNLRRPNSILFLRRRMLYSRSSDAKGKASIGLGQAHVLNRCSSLDSTAQTAHVMKYIFPRQFGLQNAFTLASDDRENGDQFKIYNFREDEIARIEDPKRLRYSRPQDEPVDAGNETRHVKLPKRLRGKAVELVQKLRKQNERCSYRELLRYYCPIEPMGPWKLGPSASPNKGVENRDPQSSMEQPMVTQIRTKNPSSTDELTQSPCRNSLSHRHIAVDAPQQDQVKARPTVPKPKFSLTDHATPTSSVSAFCRAVFQRLIPRQFFGVGLDGLSNLKTVLRNVDSFIKMRRFESLNLHEVCKGLKITGIPWLEPPLTQNHATKHKISLSDFQKRTELLYEFIYYVFDAILIPLVRANFYVTESQTHRNRLFYFRHDVWRRLTGQPWADLQTTMFEEIEPKQAQRMLARRSLGFGSLRLLPKSTGLRPILNLRKRIMKETVWGGKKRSFLAPSINSNITPIHNMLNYERQRAPAKLGSSMHSVSDMHSRLKDFKEQLFPRLPAVDSGESKRPPLFFVKLDIQACFDTIPQKRLLHLVQQLVSEEVYQITKHVEIEPPMSDVRRAKPMRKFTGRAAPAKNLSPYQTFSQMTKTHDADALLNLLDEHVRNNLVKMGNKYFRQRSGIPQGSVLSSLLCNFFYAELEREVLGFLRPEDALLMRLIDDFLLITPDAGLAMRFLQVMVPGQPSYGVVVNSAKSLVNFTAAIDGMHIPRLEGTSLFPYCGNLIDTHSLEIHRDRDRVLEGGDSAAAILSDSLTVEATRLPGCTFHRKVLASFRLQLHPMYLDDVHNSRAVVLTNIYTSLVTCAMKMYRYMKSLRGRAHPGPRIVIRTIYDLILQTSGQIQARRAAGPPSSFSCFVQRSHLQYLASAAFRFVLRRKQTRYAAVLRWLDSLGKEARPTSDTEALRMTGVIKRGNLAFEGWRF</sequence>
<evidence type="ECO:0000256" key="5">
    <source>
        <dbReference type="ARBA" id="ARBA00022679"/>
    </source>
</evidence>
<dbReference type="RefSeq" id="XP_056510236.1">
    <property type="nucleotide sequence ID" value="XM_056657436.1"/>
</dbReference>
<keyword evidence="17" id="KW-1185">Reference proteome</keyword>
<dbReference type="InterPro" id="IPR000477">
    <property type="entry name" value="RT_dom"/>
</dbReference>
<feature type="compositionally biased region" description="Polar residues" evidence="14">
    <location>
        <begin position="459"/>
        <end position="486"/>
    </location>
</feature>
<feature type="region of interest" description="Disordered" evidence="14">
    <location>
        <begin position="254"/>
        <end position="285"/>
    </location>
</feature>
<feature type="domain" description="Reverse transcriptase" evidence="15">
    <location>
        <begin position="680"/>
        <end position="1005"/>
    </location>
</feature>
<comment type="caution">
    <text evidence="16">The sequence shown here is derived from an EMBL/GenBank/DDBJ whole genome shotgun (WGS) entry which is preliminary data.</text>
</comment>
<dbReference type="Pfam" id="PF12009">
    <property type="entry name" value="Telomerase_RBD"/>
    <property type="match status" value="1"/>
</dbReference>
<dbReference type="PANTHER" id="PTHR12066:SF0">
    <property type="entry name" value="TELOMERASE REVERSE TRANSCRIPTASE"/>
    <property type="match status" value="1"/>
</dbReference>
<evidence type="ECO:0000256" key="4">
    <source>
        <dbReference type="ARBA" id="ARBA00022454"/>
    </source>
</evidence>
<feature type="region of interest" description="Disordered" evidence="14">
    <location>
        <begin position="442"/>
        <end position="486"/>
    </location>
</feature>
<dbReference type="GO" id="GO:0042162">
    <property type="term" value="F:telomeric DNA binding"/>
    <property type="evidence" value="ECO:0007669"/>
    <property type="project" value="TreeGrafter"/>
</dbReference>
<evidence type="ECO:0000256" key="2">
    <source>
        <dbReference type="ARBA" id="ARBA00012493"/>
    </source>
</evidence>
<dbReference type="GO" id="GO:0046872">
    <property type="term" value="F:metal ion binding"/>
    <property type="evidence" value="ECO:0007669"/>
    <property type="project" value="UniProtKB-KW"/>
</dbReference>
<dbReference type="Gene3D" id="1.10.357.90">
    <property type="match status" value="1"/>
</dbReference>
<keyword evidence="7 13" id="KW-0479">Metal-binding</keyword>
<reference evidence="16" key="1">
    <citation type="submission" date="2022-11" db="EMBL/GenBank/DDBJ databases">
        <authorList>
            <person name="Petersen C."/>
        </authorList>
    </citation>
    <scope>NUCLEOTIDE SEQUENCE</scope>
    <source>
        <strain evidence="16">IBT 34128</strain>
    </source>
</reference>
<dbReference type="InterPro" id="IPR003545">
    <property type="entry name" value="Telomerase_RT"/>
</dbReference>
<feature type="compositionally biased region" description="Basic and acidic residues" evidence="14">
    <location>
        <begin position="259"/>
        <end position="282"/>
    </location>
</feature>
<dbReference type="GO" id="GO:0070034">
    <property type="term" value="F:telomerase RNA binding"/>
    <property type="evidence" value="ECO:0007669"/>
    <property type="project" value="TreeGrafter"/>
</dbReference>
<keyword evidence="9 13" id="KW-0779">Telomere</keyword>
<keyword evidence="5 13" id="KW-0808">Transferase</keyword>
<dbReference type="PANTHER" id="PTHR12066">
    <property type="entry name" value="TELOMERASE REVERSE TRANSCRIPTASE"/>
    <property type="match status" value="1"/>
</dbReference>
<evidence type="ECO:0000256" key="1">
    <source>
        <dbReference type="ARBA" id="ARBA00008001"/>
    </source>
</evidence>
<dbReference type="PRINTS" id="PR01365">
    <property type="entry name" value="TELOMERASERT"/>
</dbReference>
<reference evidence="16" key="2">
    <citation type="journal article" date="2023" name="IMA Fungus">
        <title>Comparative genomic study of the Penicillium genus elucidates a diverse pangenome and 15 lateral gene transfer events.</title>
        <authorList>
            <person name="Petersen C."/>
            <person name="Sorensen T."/>
            <person name="Nielsen M.R."/>
            <person name="Sondergaard T.E."/>
            <person name="Sorensen J.L."/>
            <person name="Fitzpatrick D.A."/>
            <person name="Frisvad J.C."/>
            <person name="Nielsen K.L."/>
        </authorList>
    </citation>
    <scope>NUCLEOTIDE SEQUENCE</scope>
    <source>
        <strain evidence="16">IBT 34128</strain>
    </source>
</reference>
<evidence type="ECO:0000256" key="14">
    <source>
        <dbReference type="SAM" id="MobiDB-lite"/>
    </source>
</evidence>
<name>A0A9W9K3T4_9EURO</name>
<keyword evidence="10 13" id="KW-0695">RNA-directed DNA polymerase</keyword>
<dbReference type="EMBL" id="JAPMSZ010000009">
    <property type="protein sequence ID" value="KAJ5092039.1"/>
    <property type="molecule type" value="Genomic_DNA"/>
</dbReference>
<proteinExistence type="inferred from homology"/>
<dbReference type="AlphaFoldDB" id="A0A9W9K3T4"/>
<keyword evidence="4 13" id="KW-0158">Chromosome</keyword>
<evidence type="ECO:0000256" key="8">
    <source>
        <dbReference type="ARBA" id="ARBA00022842"/>
    </source>
</evidence>
<evidence type="ECO:0000259" key="15">
    <source>
        <dbReference type="PROSITE" id="PS50878"/>
    </source>
</evidence>
<evidence type="ECO:0000256" key="3">
    <source>
        <dbReference type="ARBA" id="ARBA00016182"/>
    </source>
</evidence>
<protein>
    <recommendedName>
        <fullName evidence="3 13">Telomerase reverse transcriptase</fullName>
        <ecNumber evidence="2 13">2.7.7.49</ecNumber>
    </recommendedName>
    <alternativeName>
        <fullName evidence="13">Telomerase catalytic subunit</fullName>
    </alternativeName>
</protein>
<keyword evidence="11 13" id="KW-0539">Nucleus</keyword>
<dbReference type="Pfam" id="PF21399">
    <property type="entry name" value="TERT_C"/>
    <property type="match status" value="1"/>
</dbReference>
<dbReference type="SMART" id="SM00975">
    <property type="entry name" value="Telomerase_RBD"/>
    <property type="match status" value="1"/>
</dbReference>
<dbReference type="GO" id="GO:0007004">
    <property type="term" value="P:telomere maintenance via telomerase"/>
    <property type="evidence" value="ECO:0007669"/>
    <property type="project" value="TreeGrafter"/>
</dbReference>
<organism evidence="16 17">
    <name type="scientific">Penicillium alfredii</name>
    <dbReference type="NCBI Taxonomy" id="1506179"/>
    <lineage>
        <taxon>Eukaryota</taxon>
        <taxon>Fungi</taxon>
        <taxon>Dikarya</taxon>
        <taxon>Ascomycota</taxon>
        <taxon>Pezizomycotina</taxon>
        <taxon>Eurotiomycetes</taxon>
        <taxon>Eurotiomycetidae</taxon>
        <taxon>Eurotiales</taxon>
        <taxon>Aspergillaceae</taxon>
        <taxon>Penicillium</taxon>
    </lineage>
</organism>
<evidence type="ECO:0000256" key="11">
    <source>
        <dbReference type="ARBA" id="ARBA00023242"/>
    </source>
</evidence>
<gene>
    <name evidence="16" type="ORF">NUU61_006909</name>
</gene>
<evidence type="ECO:0000256" key="6">
    <source>
        <dbReference type="ARBA" id="ARBA00022695"/>
    </source>
</evidence>
<accession>A0A9W9K3T4</accession>
<dbReference type="SUPFAM" id="SSF56672">
    <property type="entry name" value="DNA/RNA polymerases"/>
    <property type="match status" value="1"/>
</dbReference>
<keyword evidence="6 13" id="KW-0548">Nucleotidyltransferase</keyword>
<dbReference type="InterPro" id="IPR049139">
    <property type="entry name" value="TERT_C"/>
</dbReference>
<evidence type="ECO:0000256" key="7">
    <source>
        <dbReference type="ARBA" id="ARBA00022723"/>
    </source>
</evidence>
<dbReference type="InterPro" id="IPR021891">
    <property type="entry name" value="Telomerase_RBD"/>
</dbReference>
<evidence type="ECO:0000256" key="9">
    <source>
        <dbReference type="ARBA" id="ARBA00022895"/>
    </source>
</evidence>
<keyword evidence="8 13" id="KW-0460">Magnesium</keyword>
<dbReference type="GO" id="GO:0003720">
    <property type="term" value="F:telomerase activity"/>
    <property type="evidence" value="ECO:0007669"/>
    <property type="project" value="InterPro"/>
</dbReference>
<dbReference type="OrthoDB" id="289721at2759"/>
<dbReference type="GO" id="GO:0000781">
    <property type="term" value="C:chromosome, telomeric region"/>
    <property type="evidence" value="ECO:0007669"/>
    <property type="project" value="UniProtKB-SubCell"/>
</dbReference>
<comment type="function">
    <text evidence="13">Telomerase is a ribonucleoprotein enzyme essential for the replication of chromosome termini in most eukaryotes. It elongates telomeres. It is a reverse transcriptase that adds simple sequence repeats to chromosome ends by copying a template sequence within the RNA component of the enzyme.</text>
</comment>